<protein>
    <submittedName>
        <fullName evidence="1">Uncharacterized protein</fullName>
    </submittedName>
</protein>
<name>A0ABQ9DSW6_9PASS</name>
<accession>A0ABQ9DSW6</accession>
<comment type="caution">
    <text evidence="1">The sequence shown here is derived from an EMBL/GenBank/DDBJ whole genome shotgun (WGS) entry which is preliminary data.</text>
</comment>
<gene>
    <name evidence="1" type="ORF">WISP_05795</name>
</gene>
<proteinExistence type="predicted"/>
<keyword evidence="2" id="KW-1185">Reference proteome</keyword>
<dbReference type="EMBL" id="WHWB01031918">
    <property type="protein sequence ID" value="KAJ7427575.1"/>
    <property type="molecule type" value="Genomic_DNA"/>
</dbReference>
<reference evidence="1" key="1">
    <citation type="submission" date="2019-10" db="EMBL/GenBank/DDBJ databases">
        <authorList>
            <person name="Soares A.E.R."/>
            <person name="Aleixo A."/>
            <person name="Schneider P."/>
            <person name="Miyaki C.Y."/>
            <person name="Schneider M.P."/>
            <person name="Mello C."/>
            <person name="Vasconcelos A.T.R."/>
        </authorList>
    </citation>
    <scope>NUCLEOTIDE SEQUENCE</scope>
    <source>
        <tissue evidence="1">Muscle</tissue>
    </source>
</reference>
<dbReference type="Proteomes" id="UP001145742">
    <property type="component" value="Unassembled WGS sequence"/>
</dbReference>
<evidence type="ECO:0000313" key="2">
    <source>
        <dbReference type="Proteomes" id="UP001145742"/>
    </source>
</evidence>
<evidence type="ECO:0000313" key="1">
    <source>
        <dbReference type="EMBL" id="KAJ7427575.1"/>
    </source>
</evidence>
<organism evidence="1 2">
    <name type="scientific">Willisornis vidua</name>
    <name type="common">Xingu scale-backed antbird</name>
    <dbReference type="NCBI Taxonomy" id="1566151"/>
    <lineage>
        <taxon>Eukaryota</taxon>
        <taxon>Metazoa</taxon>
        <taxon>Chordata</taxon>
        <taxon>Craniata</taxon>
        <taxon>Vertebrata</taxon>
        <taxon>Euteleostomi</taxon>
        <taxon>Archelosauria</taxon>
        <taxon>Archosauria</taxon>
        <taxon>Dinosauria</taxon>
        <taxon>Saurischia</taxon>
        <taxon>Theropoda</taxon>
        <taxon>Coelurosauria</taxon>
        <taxon>Aves</taxon>
        <taxon>Neognathae</taxon>
        <taxon>Neoaves</taxon>
        <taxon>Telluraves</taxon>
        <taxon>Australaves</taxon>
        <taxon>Passeriformes</taxon>
        <taxon>Thamnophilidae</taxon>
        <taxon>Willisornis</taxon>
    </lineage>
</organism>
<sequence>MILHRSLTLVRPYLECFIQFWGFQHKKDTDLLEQGQKNLFKINLVQPLVIRTDLPGTYEIGAKGVLLHFNKSQDGVSEARVLKLYGGFTLISKVTAMAGWVGRSAVGDGEAGVVTRLAMPNQENSSGKKKTAH</sequence>